<keyword evidence="2" id="KW-1185">Reference proteome</keyword>
<name>A0A1I3YBR4_HALDA</name>
<sequence length="51" mass="5730">MAEALDKNDTKFNGGEVVEEYKTLQPELSTMVITFVEKMVVSSKPPKRLLS</sequence>
<dbReference type="Proteomes" id="UP000183557">
    <property type="component" value="Unassembled WGS sequence"/>
</dbReference>
<dbReference type="EMBL" id="FOSB01000010">
    <property type="protein sequence ID" value="SFK29180.1"/>
    <property type="molecule type" value="Genomic_DNA"/>
</dbReference>
<evidence type="ECO:0000313" key="2">
    <source>
        <dbReference type="Proteomes" id="UP000183557"/>
    </source>
</evidence>
<proteinExistence type="predicted"/>
<evidence type="ECO:0000313" key="1">
    <source>
        <dbReference type="EMBL" id="SFK29180.1"/>
    </source>
</evidence>
<dbReference type="AlphaFoldDB" id="A0A1I3YBR4"/>
<accession>A0A1I3YBR4</accession>
<dbReference type="RefSeq" id="WP_167360101.1">
    <property type="nucleotide sequence ID" value="NZ_FOSB01000010.1"/>
</dbReference>
<protein>
    <submittedName>
        <fullName evidence="1">Uncharacterized protein</fullName>
    </submittedName>
</protein>
<gene>
    <name evidence="1" type="ORF">SAMN04487936_110137</name>
</gene>
<organism evidence="1 2">
    <name type="scientific">Halobacillus dabanensis</name>
    <dbReference type="NCBI Taxonomy" id="240302"/>
    <lineage>
        <taxon>Bacteria</taxon>
        <taxon>Bacillati</taxon>
        <taxon>Bacillota</taxon>
        <taxon>Bacilli</taxon>
        <taxon>Bacillales</taxon>
        <taxon>Bacillaceae</taxon>
        <taxon>Halobacillus</taxon>
    </lineage>
</organism>
<reference evidence="2" key="1">
    <citation type="submission" date="2016-10" db="EMBL/GenBank/DDBJ databases">
        <authorList>
            <person name="Varghese N."/>
            <person name="Submissions S."/>
        </authorList>
    </citation>
    <scope>NUCLEOTIDE SEQUENCE [LARGE SCALE GENOMIC DNA]</scope>
    <source>
        <strain evidence="2">CGMCC 1.3704</strain>
    </source>
</reference>